<dbReference type="Gene3D" id="2.130.10.10">
    <property type="entry name" value="YVTN repeat-like/Quinoprotein amine dehydrogenase"/>
    <property type="match status" value="1"/>
</dbReference>
<comment type="cofactor">
    <cofactor evidence="1">
        <name>Mg(2+)</name>
        <dbReference type="ChEBI" id="CHEBI:18420"/>
    </cofactor>
</comment>
<dbReference type="Gene3D" id="1.20.1440.180">
    <property type="entry name" value="KEN domain"/>
    <property type="match status" value="1"/>
</dbReference>
<dbReference type="PROSITE" id="PS51392">
    <property type="entry name" value="KEN"/>
    <property type="match status" value="1"/>
</dbReference>
<evidence type="ECO:0000259" key="21">
    <source>
        <dbReference type="PROSITE" id="PS50011"/>
    </source>
</evidence>
<feature type="signal peptide" evidence="20">
    <location>
        <begin position="1"/>
        <end position="20"/>
    </location>
</feature>
<keyword evidence="14" id="KW-1133">Transmembrane helix</keyword>
<reference evidence="23" key="1">
    <citation type="submission" date="2022-01" db="EMBL/GenBank/DDBJ databases">
        <authorList>
            <person name="King R."/>
        </authorList>
    </citation>
    <scope>NUCLEOTIDE SEQUENCE</scope>
</reference>
<dbReference type="GO" id="GO:0010468">
    <property type="term" value="P:regulation of gene expression"/>
    <property type="evidence" value="ECO:0007669"/>
    <property type="project" value="UniProtKB-ARBA"/>
</dbReference>
<accession>A0A9N9WJY0</accession>
<dbReference type="InterPro" id="IPR015943">
    <property type="entry name" value="WD40/YVTN_repeat-like_dom_sf"/>
</dbReference>
<dbReference type="PANTHER" id="PTHR13954">
    <property type="entry name" value="IRE1-RELATED"/>
    <property type="match status" value="1"/>
</dbReference>
<feature type="domain" description="KEN" evidence="22">
    <location>
        <begin position="797"/>
        <end position="925"/>
    </location>
</feature>
<evidence type="ECO:0000256" key="3">
    <source>
        <dbReference type="ARBA" id="ARBA00012513"/>
    </source>
</evidence>
<keyword evidence="24" id="KW-1185">Reference proteome</keyword>
<dbReference type="InterPro" id="IPR045133">
    <property type="entry name" value="IRE1/2-like"/>
</dbReference>
<evidence type="ECO:0000256" key="10">
    <source>
        <dbReference type="ARBA" id="ARBA00022777"/>
    </source>
</evidence>
<evidence type="ECO:0000256" key="2">
    <source>
        <dbReference type="ARBA" id="ARBA00004115"/>
    </source>
</evidence>
<evidence type="ECO:0000256" key="8">
    <source>
        <dbReference type="ARBA" id="ARBA00022729"/>
    </source>
</evidence>
<dbReference type="PROSITE" id="PS00108">
    <property type="entry name" value="PROTEIN_KINASE_ST"/>
    <property type="match status" value="1"/>
</dbReference>
<reference evidence="23" key="2">
    <citation type="submission" date="2022-10" db="EMBL/GenBank/DDBJ databases">
        <authorList>
            <consortium name="ENA_rothamsted_submissions"/>
            <consortium name="culmorum"/>
            <person name="King R."/>
        </authorList>
    </citation>
    <scope>NUCLEOTIDE SEQUENCE</scope>
</reference>
<dbReference type="SUPFAM" id="SSF56112">
    <property type="entry name" value="Protein kinase-like (PK-like)"/>
    <property type="match status" value="1"/>
</dbReference>
<keyword evidence="16" id="KW-0511">Multifunctional enzyme</keyword>
<dbReference type="CDD" id="cd09769">
    <property type="entry name" value="Luminal_IRE1"/>
    <property type="match status" value="1"/>
</dbReference>
<evidence type="ECO:0000256" key="18">
    <source>
        <dbReference type="ARBA" id="ARBA00048679"/>
    </source>
</evidence>
<evidence type="ECO:0000256" key="7">
    <source>
        <dbReference type="ARBA" id="ARBA00022692"/>
    </source>
</evidence>
<keyword evidence="10" id="KW-0418">Kinase</keyword>
<evidence type="ECO:0000256" key="13">
    <source>
        <dbReference type="ARBA" id="ARBA00022840"/>
    </source>
</evidence>
<dbReference type="Pfam" id="PF00069">
    <property type="entry name" value="Pkinase"/>
    <property type="match status" value="1"/>
</dbReference>
<keyword evidence="7" id="KW-0812">Transmembrane</keyword>
<dbReference type="Gene3D" id="3.30.200.20">
    <property type="entry name" value="Phosphorylase Kinase, domain 1"/>
    <property type="match status" value="1"/>
</dbReference>
<dbReference type="AlphaFoldDB" id="A0A9N9WJY0"/>
<dbReference type="FunFam" id="1.20.1440.180:FF:000001">
    <property type="entry name" value="Serine/threonine-protein kinase/endoribonuclease IRE1"/>
    <property type="match status" value="1"/>
</dbReference>
<dbReference type="GO" id="GO:0070059">
    <property type="term" value="P:intrinsic apoptotic signaling pathway in response to endoplasmic reticulum stress"/>
    <property type="evidence" value="ECO:0007669"/>
    <property type="project" value="TreeGrafter"/>
</dbReference>
<dbReference type="Pfam" id="PF06479">
    <property type="entry name" value="Ribonuc_2-5A"/>
    <property type="match status" value="1"/>
</dbReference>
<evidence type="ECO:0000256" key="14">
    <source>
        <dbReference type="ARBA" id="ARBA00022989"/>
    </source>
</evidence>
<name>A0A9N9WJY0_9DIPT</name>
<keyword evidence="9" id="KW-0547">Nucleotide-binding</keyword>
<evidence type="ECO:0000256" key="5">
    <source>
        <dbReference type="ARBA" id="ARBA00022553"/>
    </source>
</evidence>
<dbReference type="EMBL" id="OU895877">
    <property type="protein sequence ID" value="CAG9798289.1"/>
    <property type="molecule type" value="Genomic_DNA"/>
</dbReference>
<comment type="subcellular location">
    <subcellularLocation>
        <location evidence="2">Endoplasmic reticulum membrane</location>
        <topology evidence="2">Single-pass type I membrane protein</topology>
    </subcellularLocation>
</comment>
<dbReference type="PROSITE" id="PS50011">
    <property type="entry name" value="PROTEIN_KINASE_DOM"/>
    <property type="match status" value="1"/>
</dbReference>
<feature type="chain" id="PRO_5040458894" description="non-specific serine/threonine protein kinase" evidence="20">
    <location>
        <begin position="21"/>
        <end position="1021"/>
    </location>
</feature>
<evidence type="ECO:0000256" key="6">
    <source>
        <dbReference type="ARBA" id="ARBA00022679"/>
    </source>
</evidence>
<keyword evidence="13" id="KW-0067">ATP-binding</keyword>
<keyword evidence="4" id="KW-0723">Serine/threonine-protein kinase</keyword>
<dbReference type="GO" id="GO:0051082">
    <property type="term" value="F:unfolded protein binding"/>
    <property type="evidence" value="ECO:0007669"/>
    <property type="project" value="TreeGrafter"/>
</dbReference>
<dbReference type="SUPFAM" id="SSF50998">
    <property type="entry name" value="Quinoprotein alcohol dehydrogenase-like"/>
    <property type="match status" value="1"/>
</dbReference>
<dbReference type="GO" id="GO:1990604">
    <property type="term" value="C:IRE1-TRAF2-ASK1 complex"/>
    <property type="evidence" value="ECO:0007669"/>
    <property type="project" value="TreeGrafter"/>
</dbReference>
<keyword evidence="8 20" id="KW-0732">Signal</keyword>
<dbReference type="CDD" id="cd13982">
    <property type="entry name" value="STKc_IRE1"/>
    <property type="match status" value="1"/>
</dbReference>
<keyword evidence="11" id="KW-0378">Hydrolase</keyword>
<evidence type="ECO:0000256" key="9">
    <source>
        <dbReference type="ARBA" id="ARBA00022741"/>
    </source>
</evidence>
<organism evidence="23 24">
    <name type="scientific">Chironomus riparius</name>
    <dbReference type="NCBI Taxonomy" id="315576"/>
    <lineage>
        <taxon>Eukaryota</taxon>
        <taxon>Metazoa</taxon>
        <taxon>Ecdysozoa</taxon>
        <taxon>Arthropoda</taxon>
        <taxon>Hexapoda</taxon>
        <taxon>Insecta</taxon>
        <taxon>Pterygota</taxon>
        <taxon>Neoptera</taxon>
        <taxon>Endopterygota</taxon>
        <taxon>Diptera</taxon>
        <taxon>Nematocera</taxon>
        <taxon>Chironomoidea</taxon>
        <taxon>Chironomidae</taxon>
        <taxon>Chironominae</taxon>
        <taxon>Chironomus</taxon>
    </lineage>
</organism>
<evidence type="ECO:0000313" key="23">
    <source>
        <dbReference type="EMBL" id="CAG9798289.1"/>
    </source>
</evidence>
<dbReference type="CDD" id="cd10422">
    <property type="entry name" value="RNase_Ire1"/>
    <property type="match status" value="1"/>
</dbReference>
<sequence length="1021" mass="117301">MKFHFILLSIVSLSFGLVQEQDKQDCTDVTRTEQEPILVLSTLNGDLLAIDPNNGDLKWKLNEEPSVKTENNNEYFSSNSVYFPDPISGNLYKLRMQENGKNNELRKLPFTIPELVTRSPCKSSDGILYSGKKSDNWFMIDPKTGKREWVMGFGAKDANDLLGYATSRAVYLGRTQYTVLMYDTTETNSKPWNITFYDYNSHTMAPEILDKYEFIHVTSSTTGKIITMNKKSGNFLWQLSDDIYESPIVAIFILTSEGFLSVPFTTVSENVIEKVIDYSLSETKSDFQLYETVYVGESKDKKFDTLYAIPSYIDDFTPTIKKNRINLLEGPKGKNSRYDDDETVPASDKQTKDKKDKNIIFFGHYEVPTTETFFETISTKSKDGNNQLSVIKHQPFANLYTKSKNDEDSTIIINESGSAIINETDNDNDDKASIVETPDVKKIGFLKHIKNSLKSWMDQEENKVLKLLMVILIGIVITMFWYFHTTVKELRQQSQNGSNTVLRVSGNSNNSDYSEPFYSTDEHIKIGKISFNPRLILGKGCEGTFVFRGTFENRDVAVKRLLPDCFTLADREVALLRESDTHENVVRYFCTESDRQFRYIAVELCSATLQDYIEGKNADGLQQLIDMKEVLYQATSGLNHLHHLNIVHRDIKPQNVLISLPDNKNRVRALISDFGLCKKVNVGKASFSKKSGITGTDGWIAAEMIRGNRVSISVDIFSMGCVYYFVLSNGQHPYGDTLKRQANILSNEYDISNLATIRTKQYENILAMELIGDMINKDASKRPSTEAILKHPLFWREEKILSFFQDVSDRIEKLDLNNEPLRTLERNAGLVVRDDWSVHLHEEITADLRKYRGYYGISVRCLLRALRNKKHHYHELSSDMQKILGSIPNDFVRYWITRFPHLLSHTYHAMETCAKENIFKRYYSTQYQFTKPDYLFDEDLDNYALSSQECSKPITKEKNYNKKENKQPSNSSNNFNNKTKRGAYNFLKVQGKANDAGFITRGEMMMPKCDSEEKFTWKLTN</sequence>
<dbReference type="Gene3D" id="1.10.510.10">
    <property type="entry name" value="Transferase(Phosphotransferase) domain 1"/>
    <property type="match status" value="1"/>
</dbReference>
<feature type="domain" description="Protein kinase" evidence="21">
    <location>
        <begin position="531"/>
        <end position="794"/>
    </location>
</feature>
<evidence type="ECO:0000256" key="11">
    <source>
        <dbReference type="ARBA" id="ARBA00022801"/>
    </source>
</evidence>
<comment type="catalytic activity">
    <reaction evidence="18">
        <text>L-seryl-[protein] + ATP = O-phospho-L-seryl-[protein] + ADP + H(+)</text>
        <dbReference type="Rhea" id="RHEA:17989"/>
        <dbReference type="Rhea" id="RHEA-COMP:9863"/>
        <dbReference type="Rhea" id="RHEA-COMP:11604"/>
        <dbReference type="ChEBI" id="CHEBI:15378"/>
        <dbReference type="ChEBI" id="CHEBI:29999"/>
        <dbReference type="ChEBI" id="CHEBI:30616"/>
        <dbReference type="ChEBI" id="CHEBI:83421"/>
        <dbReference type="ChEBI" id="CHEBI:456216"/>
        <dbReference type="EC" id="2.7.11.1"/>
    </reaction>
</comment>
<dbReference type="GO" id="GO:0036498">
    <property type="term" value="P:IRE1-mediated unfolded protein response"/>
    <property type="evidence" value="ECO:0007669"/>
    <property type="project" value="TreeGrafter"/>
</dbReference>
<keyword evidence="12" id="KW-0256">Endoplasmic reticulum</keyword>
<evidence type="ECO:0000256" key="20">
    <source>
        <dbReference type="SAM" id="SignalP"/>
    </source>
</evidence>
<evidence type="ECO:0000313" key="24">
    <source>
        <dbReference type="Proteomes" id="UP001153620"/>
    </source>
</evidence>
<dbReference type="SMART" id="SM00220">
    <property type="entry name" value="S_TKc"/>
    <property type="match status" value="1"/>
</dbReference>
<dbReference type="SMART" id="SM00564">
    <property type="entry name" value="PQQ"/>
    <property type="match status" value="4"/>
</dbReference>
<gene>
    <name evidence="23" type="ORF">CHIRRI_LOCUS1273</name>
</gene>
<feature type="compositionally biased region" description="Basic and acidic residues" evidence="19">
    <location>
        <begin position="956"/>
        <end position="966"/>
    </location>
</feature>
<comment type="catalytic activity">
    <reaction evidence="17">
        <text>L-threonyl-[protein] + ATP = O-phospho-L-threonyl-[protein] + ADP + H(+)</text>
        <dbReference type="Rhea" id="RHEA:46608"/>
        <dbReference type="Rhea" id="RHEA-COMP:11060"/>
        <dbReference type="Rhea" id="RHEA-COMP:11605"/>
        <dbReference type="ChEBI" id="CHEBI:15378"/>
        <dbReference type="ChEBI" id="CHEBI:30013"/>
        <dbReference type="ChEBI" id="CHEBI:30616"/>
        <dbReference type="ChEBI" id="CHEBI:61977"/>
        <dbReference type="ChEBI" id="CHEBI:456216"/>
        <dbReference type="EC" id="2.7.11.1"/>
    </reaction>
</comment>
<dbReference type="EC" id="2.7.11.1" evidence="3"/>
<dbReference type="FunFam" id="3.30.200.20:FF:000077">
    <property type="entry name" value="Putative Serine/threonine-protein kinase/endoribonuclease IRE1"/>
    <property type="match status" value="1"/>
</dbReference>
<evidence type="ECO:0000256" key="12">
    <source>
        <dbReference type="ARBA" id="ARBA00022824"/>
    </source>
</evidence>
<evidence type="ECO:0000256" key="16">
    <source>
        <dbReference type="ARBA" id="ARBA00023268"/>
    </source>
</evidence>
<dbReference type="GO" id="GO:0005524">
    <property type="term" value="F:ATP binding"/>
    <property type="evidence" value="ECO:0007669"/>
    <property type="project" value="UniProtKB-KW"/>
</dbReference>
<evidence type="ECO:0000259" key="22">
    <source>
        <dbReference type="PROSITE" id="PS51392"/>
    </source>
</evidence>
<dbReference type="PANTHER" id="PTHR13954:SF6">
    <property type="entry name" value="NON-SPECIFIC SERINE_THREONINE PROTEIN KINASE"/>
    <property type="match status" value="1"/>
</dbReference>
<dbReference type="InterPro" id="IPR010513">
    <property type="entry name" value="KEN_dom"/>
</dbReference>
<dbReference type="GO" id="GO:0080090">
    <property type="term" value="P:regulation of primary metabolic process"/>
    <property type="evidence" value="ECO:0007669"/>
    <property type="project" value="UniProtKB-ARBA"/>
</dbReference>
<keyword evidence="6" id="KW-0808">Transferase</keyword>
<feature type="region of interest" description="Disordered" evidence="19">
    <location>
        <begin position="331"/>
        <end position="351"/>
    </location>
</feature>
<dbReference type="GO" id="GO:0016787">
    <property type="term" value="F:hydrolase activity"/>
    <property type="evidence" value="ECO:0007669"/>
    <property type="project" value="UniProtKB-KW"/>
</dbReference>
<dbReference type="InterPro" id="IPR011009">
    <property type="entry name" value="Kinase-like_dom_sf"/>
</dbReference>
<dbReference type="GO" id="GO:0004674">
    <property type="term" value="F:protein serine/threonine kinase activity"/>
    <property type="evidence" value="ECO:0007669"/>
    <property type="project" value="UniProtKB-KW"/>
</dbReference>
<dbReference type="InterPro" id="IPR000719">
    <property type="entry name" value="Prot_kinase_dom"/>
</dbReference>
<evidence type="ECO:0000256" key="4">
    <source>
        <dbReference type="ARBA" id="ARBA00022527"/>
    </source>
</evidence>
<evidence type="ECO:0000256" key="1">
    <source>
        <dbReference type="ARBA" id="ARBA00001946"/>
    </source>
</evidence>
<dbReference type="InterPro" id="IPR008271">
    <property type="entry name" value="Ser/Thr_kinase_AS"/>
</dbReference>
<evidence type="ECO:0000256" key="15">
    <source>
        <dbReference type="ARBA" id="ARBA00023136"/>
    </source>
</evidence>
<dbReference type="InterPro" id="IPR011047">
    <property type="entry name" value="Quinoprotein_ADH-like_sf"/>
</dbReference>
<evidence type="ECO:0000256" key="17">
    <source>
        <dbReference type="ARBA" id="ARBA00047899"/>
    </source>
</evidence>
<dbReference type="OrthoDB" id="63989at2759"/>
<protein>
    <recommendedName>
        <fullName evidence="3">non-specific serine/threonine protein kinase</fullName>
        <ecNumber evidence="3">2.7.11.1</ecNumber>
    </recommendedName>
</protein>
<dbReference type="GO" id="GO:0006397">
    <property type="term" value="P:mRNA processing"/>
    <property type="evidence" value="ECO:0007669"/>
    <property type="project" value="InterPro"/>
</dbReference>
<keyword evidence="5" id="KW-0597">Phosphoprotein</keyword>
<evidence type="ECO:0000256" key="19">
    <source>
        <dbReference type="SAM" id="MobiDB-lite"/>
    </source>
</evidence>
<feature type="region of interest" description="Disordered" evidence="19">
    <location>
        <begin position="956"/>
        <end position="977"/>
    </location>
</feature>
<dbReference type="Proteomes" id="UP001153620">
    <property type="component" value="Chromosome 1"/>
</dbReference>
<keyword evidence="15" id="KW-0472">Membrane</keyword>
<dbReference type="InterPro" id="IPR038357">
    <property type="entry name" value="KEN_sf"/>
</dbReference>
<proteinExistence type="predicted"/>
<dbReference type="SMART" id="SM00580">
    <property type="entry name" value="PUG"/>
    <property type="match status" value="1"/>
</dbReference>
<dbReference type="GO" id="GO:0004521">
    <property type="term" value="F:RNA endonuclease activity"/>
    <property type="evidence" value="ECO:0007669"/>
    <property type="project" value="InterPro"/>
</dbReference>
<dbReference type="InterPro" id="IPR018391">
    <property type="entry name" value="PQQ_b-propeller_rpt"/>
</dbReference>